<name>A0ABR4HKS4_9EURO</name>
<evidence type="ECO:0000313" key="2">
    <source>
        <dbReference type="Proteomes" id="UP001610334"/>
    </source>
</evidence>
<sequence>MRRHYILLTARPISFIAPATAGFGCFGPSKGAYRNLAVKNPDPTVLTSRTFSGRLSWVQLQCLGDDQGSRCVAKAADWRGDDSHFGRRNTHLDDFTEQIEFSYLVLPRTTGPLSTYTTICESIVLTILDAAS</sequence>
<gene>
    <name evidence="1" type="ORF">BJX63DRAFT_388212</name>
</gene>
<evidence type="ECO:0008006" key="3">
    <source>
        <dbReference type="Google" id="ProtNLM"/>
    </source>
</evidence>
<organism evidence="1 2">
    <name type="scientific">Aspergillus granulosus</name>
    <dbReference type="NCBI Taxonomy" id="176169"/>
    <lineage>
        <taxon>Eukaryota</taxon>
        <taxon>Fungi</taxon>
        <taxon>Dikarya</taxon>
        <taxon>Ascomycota</taxon>
        <taxon>Pezizomycotina</taxon>
        <taxon>Eurotiomycetes</taxon>
        <taxon>Eurotiomycetidae</taxon>
        <taxon>Eurotiales</taxon>
        <taxon>Aspergillaceae</taxon>
        <taxon>Aspergillus</taxon>
        <taxon>Aspergillus subgen. Nidulantes</taxon>
    </lineage>
</organism>
<proteinExistence type="predicted"/>
<protein>
    <recommendedName>
        <fullName evidence="3">Secreted protein</fullName>
    </recommendedName>
</protein>
<dbReference type="PROSITE" id="PS51257">
    <property type="entry name" value="PROKAR_LIPOPROTEIN"/>
    <property type="match status" value="1"/>
</dbReference>
<keyword evidence="2" id="KW-1185">Reference proteome</keyword>
<dbReference type="EMBL" id="JBFXLT010000024">
    <property type="protein sequence ID" value="KAL2816076.1"/>
    <property type="molecule type" value="Genomic_DNA"/>
</dbReference>
<comment type="caution">
    <text evidence="1">The sequence shown here is derived from an EMBL/GenBank/DDBJ whole genome shotgun (WGS) entry which is preliminary data.</text>
</comment>
<accession>A0ABR4HKS4</accession>
<evidence type="ECO:0000313" key="1">
    <source>
        <dbReference type="EMBL" id="KAL2816076.1"/>
    </source>
</evidence>
<reference evidence="1 2" key="1">
    <citation type="submission" date="2024-07" db="EMBL/GenBank/DDBJ databases">
        <title>Section-level genome sequencing and comparative genomics of Aspergillus sections Usti and Cavernicolus.</title>
        <authorList>
            <consortium name="Lawrence Berkeley National Laboratory"/>
            <person name="Nybo J.L."/>
            <person name="Vesth T.C."/>
            <person name="Theobald S."/>
            <person name="Frisvad J.C."/>
            <person name="Larsen T.O."/>
            <person name="Kjaerboelling I."/>
            <person name="Rothschild-Mancinelli K."/>
            <person name="Lyhne E.K."/>
            <person name="Kogle M.E."/>
            <person name="Barry K."/>
            <person name="Clum A."/>
            <person name="Na H."/>
            <person name="Ledsgaard L."/>
            <person name="Lin J."/>
            <person name="Lipzen A."/>
            <person name="Kuo A."/>
            <person name="Riley R."/>
            <person name="Mondo S."/>
            <person name="Labutti K."/>
            <person name="Haridas S."/>
            <person name="Pangalinan J."/>
            <person name="Salamov A.A."/>
            <person name="Simmons B.A."/>
            <person name="Magnuson J.K."/>
            <person name="Chen J."/>
            <person name="Drula E."/>
            <person name="Henrissat B."/>
            <person name="Wiebenga A."/>
            <person name="Lubbers R.J."/>
            <person name="Gomes A.C."/>
            <person name="Makela M.R."/>
            <person name="Stajich J."/>
            <person name="Grigoriev I.V."/>
            <person name="Mortensen U.H."/>
            <person name="De Vries R.P."/>
            <person name="Baker S.E."/>
            <person name="Andersen M.R."/>
        </authorList>
    </citation>
    <scope>NUCLEOTIDE SEQUENCE [LARGE SCALE GENOMIC DNA]</scope>
    <source>
        <strain evidence="1 2">CBS 588.65</strain>
    </source>
</reference>
<dbReference type="Proteomes" id="UP001610334">
    <property type="component" value="Unassembled WGS sequence"/>
</dbReference>